<evidence type="ECO:0000313" key="1">
    <source>
        <dbReference type="EMBL" id="KTT19362.1"/>
    </source>
</evidence>
<evidence type="ECO:0000313" key="2">
    <source>
        <dbReference type="Proteomes" id="UP000071644"/>
    </source>
</evidence>
<proteinExistence type="predicted"/>
<dbReference type="Proteomes" id="UP000071644">
    <property type="component" value="Unassembled WGS sequence"/>
</dbReference>
<comment type="caution">
    <text evidence="1">The sequence shown here is derived from an EMBL/GenBank/DDBJ whole genome shotgun (WGS) entry which is preliminary data.</text>
</comment>
<reference evidence="1 2" key="1">
    <citation type="journal article" date="2016" name="Front. Microbiol.">
        <title>Genomic Resource of Rice Seed Associated Bacteria.</title>
        <authorList>
            <person name="Midha S."/>
            <person name="Bansal K."/>
            <person name="Sharma S."/>
            <person name="Kumar N."/>
            <person name="Patil P.P."/>
            <person name="Chaudhry V."/>
            <person name="Patil P.B."/>
        </authorList>
    </citation>
    <scope>NUCLEOTIDE SEQUENCE [LARGE SCALE GENOMIC DNA]</scope>
    <source>
        <strain evidence="1 2">NS96</strain>
    </source>
</reference>
<dbReference type="RefSeq" id="WP_058637630.1">
    <property type="nucleotide sequence ID" value="NZ_LDSN01000009.1"/>
</dbReference>
<dbReference type="EMBL" id="LDSN01000009">
    <property type="protein sequence ID" value="KTT19362.1"/>
    <property type="molecule type" value="Genomic_DNA"/>
</dbReference>
<protein>
    <submittedName>
        <fullName evidence="1">Uncharacterized protein</fullName>
    </submittedName>
</protein>
<name>A0AAJ0PG30_9PSED</name>
<organism evidence="1 2">
    <name type="scientific">Pseudomonas parafulva</name>
    <dbReference type="NCBI Taxonomy" id="157782"/>
    <lineage>
        <taxon>Bacteria</taxon>
        <taxon>Pseudomonadati</taxon>
        <taxon>Pseudomonadota</taxon>
        <taxon>Gammaproteobacteria</taxon>
        <taxon>Pseudomonadales</taxon>
        <taxon>Pseudomonadaceae</taxon>
        <taxon>Pseudomonas</taxon>
    </lineage>
</organism>
<sequence length="289" mass="33140">MIDALKQEIFQFIYMGGVTFPAPEILMVKNDEPPRNAPISLQNRTPLGFYLRHTLIHSLLDAVFESENPDLEDKGYVTKYKSLPEQNSYEIAVKEAYRVLTMLRNVITHNKSQLGWVDGRLVCSYEKIDKKKKKKIPIHLDITMKGLSILYGIALMRAKLKGEVDLYHQIMVTAMYNTAFGCVAEFKDEYRDSSGKELGAVCLKRPICWVRRYRVETPQFVIQADKLRFTVYDLPESELILGGVEYLFTLDGCEYLVPGELLGDDGSISKADLACWKIINKIIVQPFRR</sequence>
<dbReference type="AlphaFoldDB" id="A0AAJ0PG30"/>
<accession>A0AAJ0PG30</accession>
<gene>
    <name evidence="1" type="ORF">NS96R_04265</name>
</gene>